<gene>
    <name evidence="2" type="ORF">EV190_103189</name>
</gene>
<dbReference type="InterPro" id="IPR049244">
    <property type="entry name" value="DUF6879"/>
</dbReference>
<proteinExistence type="predicted"/>
<evidence type="ECO:0000259" key="1">
    <source>
        <dbReference type="Pfam" id="PF21806"/>
    </source>
</evidence>
<dbReference type="EMBL" id="SNYN01000003">
    <property type="protein sequence ID" value="TDQ53738.1"/>
    <property type="molecule type" value="Genomic_DNA"/>
</dbReference>
<evidence type="ECO:0000313" key="3">
    <source>
        <dbReference type="Proteomes" id="UP000295281"/>
    </source>
</evidence>
<name>A0A4R6V5R1_9ACTN</name>
<accession>A0A4R6V5R1</accession>
<reference evidence="2 3" key="1">
    <citation type="submission" date="2019-03" db="EMBL/GenBank/DDBJ databases">
        <title>Genomic Encyclopedia of Type Strains, Phase IV (KMG-IV): sequencing the most valuable type-strain genomes for metagenomic binning, comparative biology and taxonomic classification.</title>
        <authorList>
            <person name="Goeker M."/>
        </authorList>
    </citation>
    <scope>NUCLEOTIDE SEQUENCE [LARGE SCALE GENOMIC DNA]</scope>
    <source>
        <strain evidence="2 3">DSM 46770</strain>
    </source>
</reference>
<dbReference type="OrthoDB" id="3436275at2"/>
<dbReference type="RefSeq" id="WP_133740653.1">
    <property type="nucleotide sequence ID" value="NZ_SNYN01000003.1"/>
</dbReference>
<organism evidence="2 3">
    <name type="scientific">Actinorugispora endophytica</name>
    <dbReference type="NCBI Taxonomy" id="1605990"/>
    <lineage>
        <taxon>Bacteria</taxon>
        <taxon>Bacillati</taxon>
        <taxon>Actinomycetota</taxon>
        <taxon>Actinomycetes</taxon>
        <taxon>Streptosporangiales</taxon>
        <taxon>Nocardiopsidaceae</taxon>
        <taxon>Actinorugispora</taxon>
    </lineage>
</organism>
<comment type="caution">
    <text evidence="2">The sequence shown here is derived from an EMBL/GenBank/DDBJ whole genome shotgun (WGS) entry which is preliminary data.</text>
</comment>
<dbReference type="Pfam" id="PF21806">
    <property type="entry name" value="DUF6879"/>
    <property type="match status" value="1"/>
</dbReference>
<protein>
    <recommendedName>
        <fullName evidence="1">DUF6879 domain-containing protein</fullName>
    </recommendedName>
</protein>
<dbReference type="AlphaFoldDB" id="A0A4R6V5R1"/>
<sequence length="197" mass="22716">MQPPSWAVEDAVRLDLDGFGTEFSRAWSRLESRFLKVEAWQSYRESADNESQQAFERGDVKRAHELLRYEAEADRPLYEDVQERGIDFARIRIVQPPLTDYLRYEMVGYRIRSEMGESIEVVPASSERVLPDGDHFDFLLFDRDTALVHDYGRGPTGVQTGGWLVRESAVLRRLEARALELRAKAEPLARFLAAVRP</sequence>
<dbReference type="Proteomes" id="UP000295281">
    <property type="component" value="Unassembled WGS sequence"/>
</dbReference>
<feature type="domain" description="DUF6879" evidence="1">
    <location>
        <begin position="22"/>
        <end position="192"/>
    </location>
</feature>
<evidence type="ECO:0000313" key="2">
    <source>
        <dbReference type="EMBL" id="TDQ53738.1"/>
    </source>
</evidence>
<keyword evidence="3" id="KW-1185">Reference proteome</keyword>